<evidence type="ECO:0000256" key="1">
    <source>
        <dbReference type="SAM" id="MobiDB-lite"/>
    </source>
</evidence>
<protein>
    <submittedName>
        <fullName evidence="2">Uncharacterized protein</fullName>
    </submittedName>
</protein>
<proteinExistence type="predicted"/>
<accession>A0ABQ7IV98</accession>
<evidence type="ECO:0000313" key="2">
    <source>
        <dbReference type="EMBL" id="KAF7934919.1"/>
    </source>
</evidence>
<comment type="caution">
    <text evidence="2">The sequence shown here is derived from an EMBL/GenBank/DDBJ whole genome shotgun (WGS) entry which is preliminary data.</text>
</comment>
<organism evidence="2 3">
    <name type="scientific">Botrytis deweyae</name>
    <dbReference type="NCBI Taxonomy" id="2478750"/>
    <lineage>
        <taxon>Eukaryota</taxon>
        <taxon>Fungi</taxon>
        <taxon>Dikarya</taxon>
        <taxon>Ascomycota</taxon>
        <taxon>Pezizomycotina</taxon>
        <taxon>Leotiomycetes</taxon>
        <taxon>Helotiales</taxon>
        <taxon>Sclerotiniaceae</taxon>
        <taxon>Botrytis</taxon>
    </lineage>
</organism>
<dbReference type="GeneID" id="62229738"/>
<dbReference type="RefSeq" id="XP_038813113.1">
    <property type="nucleotide sequence ID" value="XM_038950584.1"/>
</dbReference>
<keyword evidence="3" id="KW-1185">Reference proteome</keyword>
<reference evidence="2 3" key="1">
    <citation type="journal article" date="2020" name="Genome Biol. Evol.">
        <title>Comparative genomics of Sclerotiniaceae.</title>
        <authorList>
            <person name="Valero Jimenez C.A."/>
            <person name="Steentjes M."/>
            <person name="Scholten O.E."/>
            <person name="Van Kan J.A.L."/>
        </authorList>
    </citation>
    <scope>NUCLEOTIDE SEQUENCE [LARGE SCALE GENOMIC DNA]</scope>
    <source>
        <strain evidence="2 3">B1</strain>
    </source>
</reference>
<gene>
    <name evidence="2" type="ORF">EAE98_002964</name>
</gene>
<name>A0ABQ7IV98_9HELO</name>
<dbReference type="Proteomes" id="UP000783213">
    <property type="component" value="Unassembled WGS sequence"/>
</dbReference>
<feature type="compositionally biased region" description="Polar residues" evidence="1">
    <location>
        <begin position="47"/>
        <end position="67"/>
    </location>
</feature>
<sequence>MDPQGNHHQDNECEFDHECDQEIQEVIQQVLQQVIHPESNGFELDNESGQEVVQRTNQEQDNTSESVHSLDGIESQENSGDEGSHGSIVMKIQMISTTRRYRGRIVTATVAAIDDAAIIIDLPIEELFLTRISTLLPKNAGTPDTWSMTLKK</sequence>
<evidence type="ECO:0000313" key="3">
    <source>
        <dbReference type="Proteomes" id="UP000783213"/>
    </source>
</evidence>
<feature type="region of interest" description="Disordered" evidence="1">
    <location>
        <begin position="40"/>
        <end position="85"/>
    </location>
</feature>
<dbReference type="EMBL" id="RCSX01000005">
    <property type="protein sequence ID" value="KAF7934919.1"/>
    <property type="molecule type" value="Genomic_DNA"/>
</dbReference>